<evidence type="ECO:0000256" key="2">
    <source>
        <dbReference type="ARBA" id="ARBA00022729"/>
    </source>
</evidence>
<reference evidence="3 4" key="1">
    <citation type="submission" date="2018-03" db="EMBL/GenBank/DDBJ databases">
        <title>Genome sequence of Moorella humiferrea DSM 23265.</title>
        <authorList>
            <person name="Poehlein A."/>
            <person name="Daniel R."/>
        </authorList>
    </citation>
    <scope>NUCLEOTIDE SEQUENCE [LARGE SCALE GENOMIC DNA]</scope>
    <source>
        <strain evidence="3 4">DSM 23265</strain>
    </source>
</reference>
<dbReference type="GO" id="GO:0043190">
    <property type="term" value="C:ATP-binding cassette (ABC) transporter complex"/>
    <property type="evidence" value="ECO:0007669"/>
    <property type="project" value="InterPro"/>
</dbReference>
<keyword evidence="4" id="KW-1185">Reference proteome</keyword>
<dbReference type="SUPFAM" id="SSF53850">
    <property type="entry name" value="Periplasmic binding protein-like II"/>
    <property type="match status" value="1"/>
</dbReference>
<proteinExistence type="inferred from homology"/>
<organism evidence="3 4">
    <name type="scientific">Neomoorella humiferrea</name>
    <dbReference type="NCBI Taxonomy" id="676965"/>
    <lineage>
        <taxon>Bacteria</taxon>
        <taxon>Bacillati</taxon>
        <taxon>Bacillota</taxon>
        <taxon>Clostridia</taxon>
        <taxon>Neomoorellales</taxon>
        <taxon>Neomoorellaceae</taxon>
        <taxon>Neomoorella</taxon>
    </lineage>
</organism>
<dbReference type="PANTHER" id="PTHR35841">
    <property type="entry name" value="PHOSPHONATES-BINDING PERIPLASMIC PROTEIN"/>
    <property type="match status" value="1"/>
</dbReference>
<evidence type="ECO:0000313" key="4">
    <source>
        <dbReference type="Proteomes" id="UP000238415"/>
    </source>
</evidence>
<dbReference type="Proteomes" id="UP000238415">
    <property type="component" value="Unassembled WGS sequence"/>
</dbReference>
<name>A0A2T0AS10_9FIRM</name>
<dbReference type="Pfam" id="PF12974">
    <property type="entry name" value="Phosphonate-bd"/>
    <property type="match status" value="1"/>
</dbReference>
<comment type="caution">
    <text evidence="3">The sequence shown here is derived from an EMBL/GenBank/DDBJ whole genome shotgun (WGS) entry which is preliminary data.</text>
</comment>
<sequence>MALKLFVAFQCHYFLMRGVSMKKLMAGMILTMLTFLLITGCGQEEVARINLTSIQANTEKIVEQPVSRDPETIYFGFDRRLEIKEDVKMYVPFLRYLESQTGYKFKLHVTPKNRSIVEELGAGVVQIAAVGTVSYLQAHEKYGVELIVRGRCANDGLYQSLIITRPSSDIYNLADLPGHSFAFGARNSTQGNLIARIMLAEAGISLEQFSRYDYLTSHAEVANAVMSGEFDAGAIQDTLGRFLAGRGLVRIVAQSKYYPSSGIAVNANIQPEVIRKIRDALLAFDPQGKERDMLYNWDQSEMPNGFMPTSNEEYSELRRWAEQFGLLK</sequence>
<dbReference type="Gene3D" id="3.40.190.10">
    <property type="entry name" value="Periplasmic binding protein-like II"/>
    <property type="match status" value="2"/>
</dbReference>
<dbReference type="NCBIfam" id="TIGR01098">
    <property type="entry name" value="3A0109s03R"/>
    <property type="match status" value="1"/>
</dbReference>
<dbReference type="EMBL" id="PVXM01000028">
    <property type="protein sequence ID" value="PRR72586.1"/>
    <property type="molecule type" value="Genomic_DNA"/>
</dbReference>
<keyword evidence="2" id="KW-0732">Signal</keyword>
<accession>A0A2T0AS10</accession>
<evidence type="ECO:0000313" key="3">
    <source>
        <dbReference type="EMBL" id="PRR72586.1"/>
    </source>
</evidence>
<protein>
    <submittedName>
        <fullName evidence="3">Phosphate-import protein PhnD</fullName>
    </submittedName>
</protein>
<dbReference type="AlphaFoldDB" id="A0A2T0AS10"/>
<gene>
    <name evidence="3" type="primary">phnD_2</name>
    <name evidence="3" type="ORF">MOHU_15150</name>
</gene>
<dbReference type="GO" id="GO:0055085">
    <property type="term" value="P:transmembrane transport"/>
    <property type="evidence" value="ECO:0007669"/>
    <property type="project" value="InterPro"/>
</dbReference>
<comment type="similarity">
    <text evidence="1">Belongs to the phosphate/phosphite/phosphonate binding protein family.</text>
</comment>
<dbReference type="InterPro" id="IPR005770">
    <property type="entry name" value="PhnD"/>
</dbReference>
<dbReference type="PANTHER" id="PTHR35841:SF1">
    <property type="entry name" value="PHOSPHONATES-BINDING PERIPLASMIC PROTEIN"/>
    <property type="match status" value="1"/>
</dbReference>
<evidence type="ECO:0000256" key="1">
    <source>
        <dbReference type="ARBA" id="ARBA00007162"/>
    </source>
</evidence>